<dbReference type="Proteomes" id="UP000299102">
    <property type="component" value="Unassembled WGS sequence"/>
</dbReference>
<name>A0A4C1ZCD5_EUMVA</name>
<dbReference type="AlphaFoldDB" id="A0A4C1ZCD5"/>
<feature type="compositionally biased region" description="Polar residues" evidence="1">
    <location>
        <begin position="1"/>
        <end position="12"/>
    </location>
</feature>
<comment type="caution">
    <text evidence="2">The sequence shown here is derived from an EMBL/GenBank/DDBJ whole genome shotgun (WGS) entry which is preliminary data.</text>
</comment>
<keyword evidence="3" id="KW-1185">Reference proteome</keyword>
<proteinExistence type="predicted"/>
<dbReference type="EMBL" id="BGZK01001739">
    <property type="protein sequence ID" value="GBP85478.1"/>
    <property type="molecule type" value="Genomic_DNA"/>
</dbReference>
<gene>
    <name evidence="2" type="ORF">EVAR_89622_1</name>
</gene>
<protein>
    <submittedName>
        <fullName evidence="2">Uncharacterized protein</fullName>
    </submittedName>
</protein>
<sequence length="101" mass="10810">MRTGLNTRSIFTSRPRCRSEFSPGPRTPAGNFSFVSRDGAVMKSYGATLGRGRRPPDAPLRPPPLPLRSGAIPFGRLAIVLILPNTEHVSEFGASFDGGEG</sequence>
<organism evidence="2 3">
    <name type="scientific">Eumeta variegata</name>
    <name type="common">Bagworm moth</name>
    <name type="synonym">Eumeta japonica</name>
    <dbReference type="NCBI Taxonomy" id="151549"/>
    <lineage>
        <taxon>Eukaryota</taxon>
        <taxon>Metazoa</taxon>
        <taxon>Ecdysozoa</taxon>
        <taxon>Arthropoda</taxon>
        <taxon>Hexapoda</taxon>
        <taxon>Insecta</taxon>
        <taxon>Pterygota</taxon>
        <taxon>Neoptera</taxon>
        <taxon>Endopterygota</taxon>
        <taxon>Lepidoptera</taxon>
        <taxon>Glossata</taxon>
        <taxon>Ditrysia</taxon>
        <taxon>Tineoidea</taxon>
        <taxon>Psychidae</taxon>
        <taxon>Oiketicinae</taxon>
        <taxon>Eumeta</taxon>
    </lineage>
</organism>
<evidence type="ECO:0000256" key="1">
    <source>
        <dbReference type="SAM" id="MobiDB-lite"/>
    </source>
</evidence>
<accession>A0A4C1ZCD5</accession>
<feature type="region of interest" description="Disordered" evidence="1">
    <location>
        <begin position="1"/>
        <end position="33"/>
    </location>
</feature>
<evidence type="ECO:0000313" key="2">
    <source>
        <dbReference type="EMBL" id="GBP85478.1"/>
    </source>
</evidence>
<reference evidence="2 3" key="1">
    <citation type="journal article" date="2019" name="Commun. Biol.">
        <title>The bagworm genome reveals a unique fibroin gene that provides high tensile strength.</title>
        <authorList>
            <person name="Kono N."/>
            <person name="Nakamura H."/>
            <person name="Ohtoshi R."/>
            <person name="Tomita M."/>
            <person name="Numata K."/>
            <person name="Arakawa K."/>
        </authorList>
    </citation>
    <scope>NUCLEOTIDE SEQUENCE [LARGE SCALE GENOMIC DNA]</scope>
</reference>
<evidence type="ECO:0000313" key="3">
    <source>
        <dbReference type="Proteomes" id="UP000299102"/>
    </source>
</evidence>